<dbReference type="AlphaFoldDB" id="A0A4R0RTJ5"/>
<comment type="caution">
    <text evidence="2">The sequence shown here is derived from an EMBL/GenBank/DDBJ whole genome shotgun (WGS) entry which is preliminary data.</text>
</comment>
<dbReference type="Proteomes" id="UP000292702">
    <property type="component" value="Unassembled WGS sequence"/>
</dbReference>
<name>A0A4R0RTJ5_9APHY</name>
<organism evidence="2 3">
    <name type="scientific">Steccherinum ochraceum</name>
    <dbReference type="NCBI Taxonomy" id="92696"/>
    <lineage>
        <taxon>Eukaryota</taxon>
        <taxon>Fungi</taxon>
        <taxon>Dikarya</taxon>
        <taxon>Basidiomycota</taxon>
        <taxon>Agaricomycotina</taxon>
        <taxon>Agaricomycetes</taxon>
        <taxon>Polyporales</taxon>
        <taxon>Steccherinaceae</taxon>
        <taxon>Steccherinum</taxon>
    </lineage>
</organism>
<evidence type="ECO:0000256" key="1">
    <source>
        <dbReference type="SAM" id="MobiDB-lite"/>
    </source>
</evidence>
<feature type="region of interest" description="Disordered" evidence="1">
    <location>
        <begin position="1"/>
        <end position="21"/>
    </location>
</feature>
<evidence type="ECO:0000313" key="3">
    <source>
        <dbReference type="Proteomes" id="UP000292702"/>
    </source>
</evidence>
<reference evidence="2 3" key="1">
    <citation type="submission" date="2018-11" db="EMBL/GenBank/DDBJ databases">
        <title>Genome assembly of Steccherinum ochraceum LE-BIN_3174, the white-rot fungus of the Steccherinaceae family (The Residual Polyporoid clade, Polyporales, Basidiomycota).</title>
        <authorList>
            <person name="Fedorova T.V."/>
            <person name="Glazunova O.A."/>
            <person name="Landesman E.O."/>
            <person name="Moiseenko K.V."/>
            <person name="Psurtseva N.V."/>
            <person name="Savinova O.S."/>
            <person name="Shakhova N.V."/>
            <person name="Tyazhelova T.V."/>
            <person name="Vasina D.V."/>
        </authorList>
    </citation>
    <scope>NUCLEOTIDE SEQUENCE [LARGE SCALE GENOMIC DNA]</scope>
    <source>
        <strain evidence="2 3">LE-BIN_3174</strain>
    </source>
</reference>
<accession>A0A4R0RTJ5</accession>
<proteinExistence type="predicted"/>
<dbReference type="EMBL" id="RWJN01000108">
    <property type="protein sequence ID" value="TCD67158.1"/>
    <property type="molecule type" value="Genomic_DNA"/>
</dbReference>
<dbReference type="OrthoDB" id="2927476at2759"/>
<evidence type="ECO:0000313" key="2">
    <source>
        <dbReference type="EMBL" id="TCD67158.1"/>
    </source>
</evidence>
<feature type="compositionally biased region" description="Polar residues" evidence="1">
    <location>
        <begin position="1"/>
        <end position="14"/>
    </location>
</feature>
<protein>
    <submittedName>
        <fullName evidence="2">Uncharacterized protein</fullName>
    </submittedName>
</protein>
<sequence length="128" mass="13782">MSTTTVETVSSGPPNVQEGKPFNLNQNIPVGPASLQLRGPVYLSSYDCDIAVAIQVLPLTPAIKVGNLKGNLQDGVTTTVKIAKANGSVTLFKREDKLWVRANLLINGAIHNVEFGIMPLRKRSEEKA</sequence>
<keyword evidence="3" id="KW-1185">Reference proteome</keyword>
<gene>
    <name evidence="2" type="ORF">EIP91_000443</name>
</gene>